<reference evidence="7 9" key="3">
    <citation type="submission" date="2019-08" db="EMBL/GenBank/DDBJ databases">
        <authorList>
            <person name="Kuhnert P."/>
        </authorList>
    </citation>
    <scope>NUCLEOTIDE SEQUENCE [LARGE SCALE GENOMIC DNA]</scope>
    <source>
        <strain evidence="7 9">B36.5</strain>
    </source>
</reference>
<dbReference type="Proteomes" id="UP000042527">
    <property type="component" value="Unassembled WGS sequence"/>
</dbReference>
<dbReference type="EC" id="5.4.99.-" evidence="4"/>
<dbReference type="OrthoDB" id="305739at2"/>
<reference evidence="8" key="2">
    <citation type="submission" date="2015-01" db="EMBL/GenBank/DDBJ databases">
        <authorList>
            <person name="Manzoor Shahid"/>
            <person name="Zubair Saima"/>
        </authorList>
    </citation>
    <scope>NUCLEOTIDE SEQUENCE [LARGE SCALE GENOMIC DNA]</scope>
    <source>
        <strain evidence="8">V1</strain>
    </source>
</reference>
<dbReference type="GeneID" id="57752347"/>
<reference evidence="6" key="1">
    <citation type="submission" date="2015-01" db="EMBL/GenBank/DDBJ databases">
        <authorList>
            <person name="Xiang T."/>
            <person name="Song Y."/>
            <person name="Huang L."/>
            <person name="Wang B."/>
            <person name="Wu P."/>
        </authorList>
    </citation>
    <scope>NUCLEOTIDE SEQUENCE [LARGE SCALE GENOMIC DNA]</scope>
    <source>
        <strain evidence="6">V1</strain>
    </source>
</reference>
<dbReference type="PROSITE" id="PS50889">
    <property type="entry name" value="S4"/>
    <property type="match status" value="1"/>
</dbReference>
<dbReference type="GO" id="GO:0009982">
    <property type="term" value="F:pseudouridine synthase activity"/>
    <property type="evidence" value="ECO:0007669"/>
    <property type="project" value="InterPro"/>
</dbReference>
<evidence type="ECO:0000256" key="4">
    <source>
        <dbReference type="RuleBase" id="RU362028"/>
    </source>
</evidence>
<proteinExistence type="inferred from homology"/>
<gene>
    <name evidence="7" type="ORF">FUT82_04590</name>
    <name evidence="6" type="ORF">TPHV1_100060</name>
</gene>
<dbReference type="GO" id="GO:0140098">
    <property type="term" value="F:catalytic activity, acting on RNA"/>
    <property type="evidence" value="ECO:0007669"/>
    <property type="project" value="UniProtKB-ARBA"/>
</dbReference>
<dbReference type="GO" id="GO:0003723">
    <property type="term" value="F:RNA binding"/>
    <property type="evidence" value="ECO:0007669"/>
    <property type="project" value="UniProtKB-KW"/>
</dbReference>
<dbReference type="InterPro" id="IPR050188">
    <property type="entry name" value="RluA_PseudoU_synthase"/>
</dbReference>
<dbReference type="Gene3D" id="3.30.2350.10">
    <property type="entry name" value="Pseudouridine synthase"/>
    <property type="match status" value="1"/>
</dbReference>
<evidence type="ECO:0000256" key="1">
    <source>
        <dbReference type="ARBA" id="ARBA00010876"/>
    </source>
</evidence>
<dbReference type="InterPro" id="IPR006225">
    <property type="entry name" value="PsdUridine_synth_RluC/D"/>
</dbReference>
<evidence type="ECO:0000259" key="5">
    <source>
        <dbReference type="Pfam" id="PF00849"/>
    </source>
</evidence>
<feature type="domain" description="Pseudouridine synthase RsuA/RluA-like" evidence="5">
    <location>
        <begin position="86"/>
        <end position="256"/>
    </location>
</feature>
<dbReference type="EMBL" id="CP042817">
    <property type="protein sequence ID" value="QEJ97339.1"/>
    <property type="molecule type" value="Genomic_DNA"/>
</dbReference>
<keyword evidence="4 6" id="KW-0413">Isomerase</keyword>
<dbReference type="PANTHER" id="PTHR21600:SF44">
    <property type="entry name" value="RIBOSOMAL LARGE SUBUNIT PSEUDOURIDINE SYNTHASE D"/>
    <property type="match status" value="1"/>
</dbReference>
<dbReference type="GO" id="GO:0000455">
    <property type="term" value="P:enzyme-directed rRNA pseudouridine synthesis"/>
    <property type="evidence" value="ECO:0007669"/>
    <property type="project" value="TreeGrafter"/>
</dbReference>
<evidence type="ECO:0000313" key="9">
    <source>
        <dbReference type="Proteomes" id="UP000323594"/>
    </source>
</evidence>
<sequence>MQNKRFVVSEAYNEPRRLDVFCGAQMNIPRSKLKAGLQSAAVNGKQAKLSTLVRPNDIVEIKWADPIPEVFIPEEIPLSILFENEDVIAVNKQQGLVTHPASGNWTGTLVQGLAYYRLHCSPIKDEFSEILQNTQSFQSCFRQGIVHRLDKDTSGVLITARNTRAEEFFKAQFKQHKTTKIYLAVVQGCPRTLKGKIETSIYRDPKHRTKFAASSDLSVGRYADTLYRVLKTFGKYSIVQFKLGTGRTHQIRLHAAFIGCPILGDPLYGKKDSRFSSSSLMLHAQHLKINLPDGNPIKITAPLPERFRSFLGEMKNDGGL</sequence>
<dbReference type="RefSeq" id="WP_024752221.1">
    <property type="nucleotide sequence ID" value="NZ_CDNC01000002.1"/>
</dbReference>
<comment type="function">
    <text evidence="4">Responsible for synthesis of pseudouridine from uracil.</text>
</comment>
<dbReference type="Pfam" id="PF00849">
    <property type="entry name" value="PseudoU_synth_2"/>
    <property type="match status" value="1"/>
</dbReference>
<dbReference type="InterPro" id="IPR020103">
    <property type="entry name" value="PsdUridine_synth_cat_dom_sf"/>
</dbReference>
<dbReference type="PANTHER" id="PTHR21600">
    <property type="entry name" value="MITOCHONDRIAL RNA PSEUDOURIDINE SYNTHASE"/>
    <property type="match status" value="1"/>
</dbReference>
<dbReference type="Proteomes" id="UP000323594">
    <property type="component" value="Chromosome"/>
</dbReference>
<evidence type="ECO:0000256" key="2">
    <source>
        <dbReference type="PIRSR" id="PIRSR606225-1"/>
    </source>
</evidence>
<dbReference type="SUPFAM" id="SSF55120">
    <property type="entry name" value="Pseudouridine synthase"/>
    <property type="match status" value="1"/>
</dbReference>
<comment type="similarity">
    <text evidence="1 4">Belongs to the pseudouridine synthase RluA family.</text>
</comment>
<keyword evidence="3" id="KW-0694">RNA-binding</keyword>
<keyword evidence="8" id="KW-1185">Reference proteome</keyword>
<dbReference type="AlphaFoldDB" id="A0A0B7GUU4"/>
<dbReference type="NCBIfam" id="TIGR00005">
    <property type="entry name" value="rluA_subfam"/>
    <property type="match status" value="1"/>
</dbReference>
<accession>A0A0B7GUU4</accession>
<comment type="catalytic activity">
    <reaction evidence="4">
        <text>a uridine in RNA = a pseudouridine in RNA</text>
        <dbReference type="Rhea" id="RHEA:48348"/>
        <dbReference type="Rhea" id="RHEA-COMP:12068"/>
        <dbReference type="Rhea" id="RHEA-COMP:12069"/>
        <dbReference type="ChEBI" id="CHEBI:65314"/>
        <dbReference type="ChEBI" id="CHEBI:65315"/>
    </reaction>
</comment>
<name>A0A0B7GUU4_TREPH</name>
<dbReference type="EMBL" id="CDNC01000002">
    <property type="protein sequence ID" value="CEM60740.1"/>
    <property type="molecule type" value="Genomic_DNA"/>
</dbReference>
<evidence type="ECO:0000256" key="3">
    <source>
        <dbReference type="PROSITE-ProRule" id="PRU00182"/>
    </source>
</evidence>
<evidence type="ECO:0000313" key="8">
    <source>
        <dbReference type="Proteomes" id="UP000042527"/>
    </source>
</evidence>
<feature type="active site" evidence="2">
    <location>
        <position position="150"/>
    </location>
</feature>
<dbReference type="CDD" id="cd02869">
    <property type="entry name" value="PseudoU_synth_RluA_like"/>
    <property type="match status" value="1"/>
</dbReference>
<evidence type="ECO:0000313" key="7">
    <source>
        <dbReference type="EMBL" id="QEJ97339.1"/>
    </source>
</evidence>
<dbReference type="InterPro" id="IPR006145">
    <property type="entry name" value="PsdUridine_synth_RsuA/RluA"/>
</dbReference>
<evidence type="ECO:0000313" key="6">
    <source>
        <dbReference type="EMBL" id="CEM60740.1"/>
    </source>
</evidence>
<protein>
    <recommendedName>
        <fullName evidence="4">Pseudouridine synthase</fullName>
        <ecNumber evidence="4">5.4.99.-</ecNumber>
    </recommendedName>
</protein>
<organism evidence="6 8">
    <name type="scientific">Treponema phagedenis</name>
    <dbReference type="NCBI Taxonomy" id="162"/>
    <lineage>
        <taxon>Bacteria</taxon>
        <taxon>Pseudomonadati</taxon>
        <taxon>Spirochaetota</taxon>
        <taxon>Spirochaetia</taxon>
        <taxon>Spirochaetales</taxon>
        <taxon>Treponemataceae</taxon>
        <taxon>Treponema</taxon>
    </lineage>
</organism>